<feature type="transmembrane region" description="Helical" evidence="1">
    <location>
        <begin position="82"/>
        <end position="99"/>
    </location>
</feature>
<dbReference type="RefSeq" id="WP_345058039.1">
    <property type="nucleotide sequence ID" value="NZ_BAABDK010000030.1"/>
</dbReference>
<reference evidence="3" key="1">
    <citation type="journal article" date="2019" name="Int. J. Syst. Evol. Microbiol.">
        <title>The Global Catalogue of Microorganisms (GCM) 10K type strain sequencing project: providing services to taxonomists for standard genome sequencing and annotation.</title>
        <authorList>
            <consortium name="The Broad Institute Genomics Platform"/>
            <consortium name="The Broad Institute Genome Sequencing Center for Infectious Disease"/>
            <person name="Wu L."/>
            <person name="Ma J."/>
        </authorList>
    </citation>
    <scope>NUCLEOTIDE SEQUENCE [LARGE SCALE GENOMIC DNA]</scope>
    <source>
        <strain evidence="3">JCM 17225</strain>
    </source>
</reference>
<keyword evidence="1" id="KW-0472">Membrane</keyword>
<evidence type="ECO:0008006" key="4">
    <source>
        <dbReference type="Google" id="ProtNLM"/>
    </source>
</evidence>
<dbReference type="Proteomes" id="UP001501469">
    <property type="component" value="Unassembled WGS sequence"/>
</dbReference>
<sequence length="100" mass="11210">MADKNLVSTKKCPSCQQWSQWQQQGADRCEHCGEFLDPRTHAEDQQQAATEHLRGGIELIQINPEDGGIVWFFKTIVRGGQLLFIAILGFIVWLVTAIAA</sequence>
<keyword evidence="1" id="KW-1133">Transmembrane helix</keyword>
<evidence type="ECO:0000256" key="1">
    <source>
        <dbReference type="SAM" id="Phobius"/>
    </source>
</evidence>
<keyword evidence="1" id="KW-0812">Transmembrane</keyword>
<gene>
    <name evidence="2" type="ORF">GCM10022409_39330</name>
</gene>
<comment type="caution">
    <text evidence="2">The sequence shown here is derived from an EMBL/GenBank/DDBJ whole genome shotgun (WGS) entry which is preliminary data.</text>
</comment>
<evidence type="ECO:0000313" key="3">
    <source>
        <dbReference type="Proteomes" id="UP001501469"/>
    </source>
</evidence>
<name>A0ABP7UP60_9BACT</name>
<organism evidence="2 3">
    <name type="scientific">Hymenobacter glaciei</name>
    <dbReference type="NCBI Taxonomy" id="877209"/>
    <lineage>
        <taxon>Bacteria</taxon>
        <taxon>Pseudomonadati</taxon>
        <taxon>Bacteroidota</taxon>
        <taxon>Cytophagia</taxon>
        <taxon>Cytophagales</taxon>
        <taxon>Hymenobacteraceae</taxon>
        <taxon>Hymenobacter</taxon>
    </lineage>
</organism>
<accession>A0ABP7UP60</accession>
<evidence type="ECO:0000313" key="2">
    <source>
        <dbReference type="EMBL" id="GAA4048912.1"/>
    </source>
</evidence>
<keyword evidence="3" id="KW-1185">Reference proteome</keyword>
<dbReference type="EMBL" id="BAABDK010000030">
    <property type="protein sequence ID" value="GAA4048912.1"/>
    <property type="molecule type" value="Genomic_DNA"/>
</dbReference>
<proteinExistence type="predicted"/>
<protein>
    <recommendedName>
        <fullName evidence="4">TFIIB-type zinc ribbon-containing protein</fullName>
    </recommendedName>
</protein>